<keyword evidence="2" id="KW-1185">Reference proteome</keyword>
<comment type="caution">
    <text evidence="1">The sequence shown here is derived from an EMBL/GenBank/DDBJ whole genome shotgun (WGS) entry which is preliminary data.</text>
</comment>
<evidence type="ECO:0000313" key="1">
    <source>
        <dbReference type="EMBL" id="KAK9156656.1"/>
    </source>
</evidence>
<dbReference type="EMBL" id="JBBNAG010000002">
    <property type="protein sequence ID" value="KAK9156656.1"/>
    <property type="molecule type" value="Genomic_DNA"/>
</dbReference>
<organism evidence="1 2">
    <name type="scientific">Stephania cephalantha</name>
    <dbReference type="NCBI Taxonomy" id="152367"/>
    <lineage>
        <taxon>Eukaryota</taxon>
        <taxon>Viridiplantae</taxon>
        <taxon>Streptophyta</taxon>
        <taxon>Embryophyta</taxon>
        <taxon>Tracheophyta</taxon>
        <taxon>Spermatophyta</taxon>
        <taxon>Magnoliopsida</taxon>
        <taxon>Ranunculales</taxon>
        <taxon>Menispermaceae</taxon>
        <taxon>Menispermoideae</taxon>
        <taxon>Cissampelideae</taxon>
        <taxon>Stephania</taxon>
    </lineage>
</organism>
<dbReference type="AlphaFoldDB" id="A0AAP0PXU8"/>
<evidence type="ECO:0008006" key="3">
    <source>
        <dbReference type="Google" id="ProtNLM"/>
    </source>
</evidence>
<proteinExistence type="predicted"/>
<dbReference type="Proteomes" id="UP001419268">
    <property type="component" value="Unassembled WGS sequence"/>
</dbReference>
<protein>
    <recommendedName>
        <fullName evidence="3">Metallothionein</fullName>
    </recommendedName>
</protein>
<name>A0AAP0PXU8_9MAGN</name>
<accession>A0AAP0PXU8</accession>
<sequence>MPCCACNCSGVSGCNCGCGCGGCKMYPSLGENGGVQPKRAVFEEGTENGGCNCGGNCSCGCNPCTCSCCN</sequence>
<gene>
    <name evidence="1" type="ORF">Scep_003230</name>
</gene>
<reference evidence="1 2" key="1">
    <citation type="submission" date="2024-01" db="EMBL/GenBank/DDBJ databases">
        <title>Genome assemblies of Stephania.</title>
        <authorList>
            <person name="Yang L."/>
        </authorList>
    </citation>
    <scope>NUCLEOTIDE SEQUENCE [LARGE SCALE GENOMIC DNA]</scope>
    <source>
        <strain evidence="1">JXDWG</strain>
        <tissue evidence="1">Leaf</tissue>
    </source>
</reference>
<evidence type="ECO:0000313" key="2">
    <source>
        <dbReference type="Proteomes" id="UP001419268"/>
    </source>
</evidence>